<dbReference type="SUPFAM" id="SSF52980">
    <property type="entry name" value="Restriction endonuclease-like"/>
    <property type="match status" value="1"/>
</dbReference>
<dbReference type="Gene3D" id="3.90.1570.10">
    <property type="entry name" value="tt1808, chain A"/>
    <property type="match status" value="1"/>
</dbReference>
<dbReference type="Pfam" id="PF05685">
    <property type="entry name" value="Uma2"/>
    <property type="match status" value="1"/>
</dbReference>
<feature type="domain" description="Putative restriction endonuclease" evidence="1">
    <location>
        <begin position="12"/>
        <end position="181"/>
    </location>
</feature>
<accession>A0ABV4WSN0</accession>
<dbReference type="Proteomes" id="UP001576780">
    <property type="component" value="Unassembled WGS sequence"/>
</dbReference>
<dbReference type="CDD" id="cd06260">
    <property type="entry name" value="DUF820-like"/>
    <property type="match status" value="1"/>
</dbReference>
<comment type="caution">
    <text evidence="2">The sequence shown here is derived from an EMBL/GenBank/DDBJ whole genome shotgun (WGS) entry which is preliminary data.</text>
</comment>
<evidence type="ECO:0000313" key="3">
    <source>
        <dbReference type="Proteomes" id="UP001576780"/>
    </source>
</evidence>
<dbReference type="PANTHER" id="PTHR35400:SF1">
    <property type="entry name" value="SLR1083 PROTEIN"/>
    <property type="match status" value="1"/>
</dbReference>
<dbReference type="InterPro" id="IPR012296">
    <property type="entry name" value="Nuclease_put_TT1808"/>
</dbReference>
<dbReference type="GO" id="GO:0004519">
    <property type="term" value="F:endonuclease activity"/>
    <property type="evidence" value="ECO:0007669"/>
    <property type="project" value="UniProtKB-KW"/>
</dbReference>
<dbReference type="PANTHER" id="PTHR35400">
    <property type="entry name" value="SLR1083 PROTEIN"/>
    <property type="match status" value="1"/>
</dbReference>
<dbReference type="EMBL" id="JBHFNT010000227">
    <property type="protein sequence ID" value="MFB2837872.1"/>
    <property type="molecule type" value="Genomic_DNA"/>
</dbReference>
<dbReference type="InterPro" id="IPR008538">
    <property type="entry name" value="Uma2"/>
</dbReference>
<keyword evidence="3" id="KW-1185">Reference proteome</keyword>
<evidence type="ECO:0000313" key="2">
    <source>
        <dbReference type="EMBL" id="MFB2837872.1"/>
    </source>
</evidence>
<protein>
    <submittedName>
        <fullName evidence="2">Uma2 family endonuclease</fullName>
    </submittedName>
</protein>
<reference evidence="2 3" key="1">
    <citation type="submission" date="2024-09" db="EMBL/GenBank/DDBJ databases">
        <title>Floridaenema gen nov. (Aerosakkonemataceae, Aerosakkonematales ord. nov., Cyanobacteria) from benthic tropical and subtropical fresh waters, with the description of four new species.</title>
        <authorList>
            <person name="Moretto J.A."/>
            <person name="Berthold D.E."/>
            <person name="Lefler F.W."/>
            <person name="Huang I.-S."/>
            <person name="Laughinghouse H. IV."/>
        </authorList>
    </citation>
    <scope>NUCLEOTIDE SEQUENCE [LARGE SCALE GENOMIC DNA]</scope>
    <source>
        <strain evidence="2 3">BLCC-F167</strain>
    </source>
</reference>
<proteinExistence type="predicted"/>
<keyword evidence="2" id="KW-0255">Endonuclease</keyword>
<dbReference type="RefSeq" id="WP_413280210.1">
    <property type="nucleotide sequence ID" value="NZ_JBHFNT010000227.1"/>
</dbReference>
<organism evidence="2 3">
    <name type="scientific">Floridaenema evergladense BLCC-F167</name>
    <dbReference type="NCBI Taxonomy" id="3153639"/>
    <lineage>
        <taxon>Bacteria</taxon>
        <taxon>Bacillati</taxon>
        <taxon>Cyanobacteriota</taxon>
        <taxon>Cyanophyceae</taxon>
        <taxon>Oscillatoriophycideae</taxon>
        <taxon>Aerosakkonematales</taxon>
        <taxon>Aerosakkonemataceae</taxon>
        <taxon>Floridanema</taxon>
        <taxon>Floridanema evergladense</taxon>
    </lineage>
</organism>
<name>A0ABV4WSN0_9CYAN</name>
<sequence length="186" mass="20903">MSVQLQKRLFTVDEYYRMAEAGILGEDDRVELIAGEIIKMSPIGSPHSGCVNWLNRLFSASLGSRALLSVQNPVRLNERTEPQPDIALLIPRADFYSQKHPQPQEVLLIIEVSDTTIEYDREVKIPLYAATGIVEVWIVSLAEELIEVYRQPLANSYADISQFRRGENVSPLSFSDVILSVDEVLG</sequence>
<keyword evidence="2" id="KW-0378">Hydrolase</keyword>
<keyword evidence="2" id="KW-0540">Nuclease</keyword>
<evidence type="ECO:0000259" key="1">
    <source>
        <dbReference type="Pfam" id="PF05685"/>
    </source>
</evidence>
<gene>
    <name evidence="2" type="ORF">ACE1CA_25500</name>
</gene>
<dbReference type="InterPro" id="IPR011335">
    <property type="entry name" value="Restrct_endonuc-II-like"/>
</dbReference>